<gene>
    <name evidence="2" type="ORF">AFUA_1G03190</name>
</gene>
<protein>
    <submittedName>
        <fullName evidence="2">Uncharacterized protein</fullName>
    </submittedName>
</protein>
<organism evidence="2 3">
    <name type="scientific">Aspergillus fumigatus (strain ATCC MYA-4609 / CBS 101355 / FGSC A1100 / Af293)</name>
    <name type="common">Neosartorya fumigata</name>
    <dbReference type="NCBI Taxonomy" id="330879"/>
    <lineage>
        <taxon>Eukaryota</taxon>
        <taxon>Fungi</taxon>
        <taxon>Dikarya</taxon>
        <taxon>Ascomycota</taxon>
        <taxon>Pezizomycotina</taxon>
        <taxon>Eurotiomycetes</taxon>
        <taxon>Eurotiomycetidae</taxon>
        <taxon>Eurotiales</taxon>
        <taxon>Aspergillaceae</taxon>
        <taxon>Aspergillus</taxon>
        <taxon>Aspergillus subgen. Fumigati</taxon>
    </lineage>
</organism>
<dbReference type="RefSeq" id="XP_750070.2">
    <property type="nucleotide sequence ID" value="XM_744977.2"/>
</dbReference>
<evidence type="ECO:0000313" key="2">
    <source>
        <dbReference type="EMBL" id="EAL88032.2"/>
    </source>
</evidence>
<keyword evidence="3" id="KW-1185">Reference proteome</keyword>
<evidence type="ECO:0000256" key="1">
    <source>
        <dbReference type="SAM" id="MobiDB-lite"/>
    </source>
</evidence>
<feature type="region of interest" description="Disordered" evidence="1">
    <location>
        <begin position="103"/>
        <end position="130"/>
    </location>
</feature>
<dbReference type="EMBL" id="AAHF01000007">
    <property type="protein sequence ID" value="EAL88032.2"/>
    <property type="molecule type" value="Genomic_DNA"/>
</dbReference>
<feature type="compositionally biased region" description="Polar residues" evidence="1">
    <location>
        <begin position="119"/>
        <end position="130"/>
    </location>
</feature>
<dbReference type="HOGENOM" id="CLU_1594148_0_0_1"/>
<accession>Q4WKA0</accession>
<dbReference type="AlphaFoldDB" id="Q4WKA0"/>
<evidence type="ECO:0000313" key="3">
    <source>
        <dbReference type="Proteomes" id="UP000002530"/>
    </source>
</evidence>
<reference evidence="2 3" key="1">
    <citation type="journal article" date="2005" name="Nature">
        <title>Genomic sequence of the pathogenic and allergenic filamentous fungus Aspergillus fumigatus.</title>
        <authorList>
            <person name="Nierman W.C."/>
            <person name="Pain A."/>
            <person name="Anderson M.J."/>
            <person name="Wortman J.R."/>
            <person name="Kim H.S."/>
            <person name="Arroyo J."/>
            <person name="Berriman M."/>
            <person name="Abe K."/>
            <person name="Archer D.B."/>
            <person name="Bermejo C."/>
            <person name="Bennett J."/>
            <person name="Bowyer P."/>
            <person name="Chen D."/>
            <person name="Collins M."/>
            <person name="Coulsen R."/>
            <person name="Davies R."/>
            <person name="Dyer P.S."/>
            <person name="Farman M."/>
            <person name="Fedorova N."/>
            <person name="Fedorova N."/>
            <person name="Feldblyum T.V."/>
            <person name="Fischer R."/>
            <person name="Fosker N."/>
            <person name="Fraser A."/>
            <person name="Garcia J.L."/>
            <person name="Garcia M.J."/>
            <person name="Goble A."/>
            <person name="Goldman G.H."/>
            <person name="Gomi K."/>
            <person name="Griffith-Jones S."/>
            <person name="Gwilliam R."/>
            <person name="Haas B."/>
            <person name="Haas H."/>
            <person name="Harris D."/>
            <person name="Horiuchi H."/>
            <person name="Huang J."/>
            <person name="Humphray S."/>
            <person name="Jimenez J."/>
            <person name="Keller N."/>
            <person name="Khouri H."/>
            <person name="Kitamoto K."/>
            <person name="Kobayashi T."/>
            <person name="Konzack S."/>
            <person name="Kulkarni R."/>
            <person name="Kumagai T."/>
            <person name="Lafon A."/>
            <person name="Latge J.P."/>
            <person name="Li W."/>
            <person name="Lord A."/>
            <person name="Lu C."/>
            <person name="Majoros W.H."/>
            <person name="May G.S."/>
            <person name="Miller B.L."/>
            <person name="Mohamoud Y."/>
            <person name="Molina M."/>
            <person name="Monod M."/>
            <person name="Mouyna I."/>
            <person name="Mulligan S."/>
            <person name="Murphy L."/>
            <person name="O'Neil S."/>
            <person name="Paulsen I."/>
            <person name="Penalva M.A."/>
            <person name="Pertea M."/>
            <person name="Price C."/>
            <person name="Pritchard B.L."/>
            <person name="Quail M.A."/>
            <person name="Rabbinowitsch E."/>
            <person name="Rawlins N."/>
            <person name="Rajandream M.A."/>
            <person name="Reichard U."/>
            <person name="Renauld H."/>
            <person name="Robson G.D."/>
            <person name="Rodriguez de Cordoba S."/>
            <person name="Rodriguez-Pena J.M."/>
            <person name="Ronning C.M."/>
            <person name="Rutter S."/>
            <person name="Salzberg S.L."/>
            <person name="Sanchez M."/>
            <person name="Sanchez-Ferrero J.C."/>
            <person name="Saunders D."/>
            <person name="Seeger K."/>
            <person name="Squares R."/>
            <person name="Squares S."/>
            <person name="Takeuchi M."/>
            <person name="Tekaia F."/>
            <person name="Turner G."/>
            <person name="Vazquez de Aldana C.R."/>
            <person name="Weidman J."/>
            <person name="White O."/>
            <person name="Woodward J."/>
            <person name="Yu J.H."/>
            <person name="Fraser C."/>
            <person name="Galagan J.E."/>
            <person name="Asai K."/>
            <person name="Machida M."/>
            <person name="Hall N."/>
            <person name="Barrell B."/>
            <person name="Denning D.W."/>
        </authorList>
    </citation>
    <scope>NUCLEOTIDE SEQUENCE [LARGE SCALE GENOMIC DNA]</scope>
    <source>
        <strain evidence="2 3">Af293</strain>
    </source>
</reference>
<dbReference type="KEGG" id="afm:AFUA_1G03190"/>
<dbReference type="InParanoid" id="Q4WKA0"/>
<proteinExistence type="predicted"/>
<dbReference type="VEuPathDB" id="FungiDB:Afu1g03190"/>
<name>Q4WKA0_ASPFU</name>
<comment type="caution">
    <text evidence="2">The sequence shown here is derived from an EMBL/GenBank/DDBJ whole genome shotgun (WGS) entry which is preliminary data.</text>
</comment>
<sequence length="176" mass="19496">MPCREDDGVWPSHPTRLVSSRLSLNQPALQGDRPTCLFALASAVATRTQIAWYTFGQPLGAPRVVTVKNGTPKPTACASSQQPLRVYKTRATSNLSGFCTRDKTEEKKPIYHPHRPSPALQQSPLAYSSSDPTPSRLELWLSRTGLGVYLWSEVSYPSLSDQKKNESNKRVTGVRK</sequence>
<dbReference type="Proteomes" id="UP000002530">
    <property type="component" value="Unassembled WGS sequence"/>
</dbReference>
<dbReference type="GeneID" id="3507950"/>